<dbReference type="Proteomes" id="UP000199236">
    <property type="component" value="Unassembled WGS sequence"/>
</dbReference>
<dbReference type="InterPro" id="IPR050266">
    <property type="entry name" value="AB_hydrolase_sf"/>
</dbReference>
<dbReference type="GO" id="GO:0016787">
    <property type="term" value="F:hydrolase activity"/>
    <property type="evidence" value="ECO:0007669"/>
    <property type="project" value="UniProtKB-KW"/>
</dbReference>
<dbReference type="EMBL" id="FOVR01000006">
    <property type="protein sequence ID" value="SFO43164.1"/>
    <property type="molecule type" value="Genomic_DNA"/>
</dbReference>
<dbReference type="Gene3D" id="3.40.50.1820">
    <property type="entry name" value="alpha/beta hydrolase"/>
    <property type="match status" value="1"/>
</dbReference>
<dbReference type="OrthoDB" id="9785847at2"/>
<keyword evidence="4" id="KW-1185">Reference proteome</keyword>
<accession>A0A1I5H4H5</accession>
<proteinExistence type="predicted"/>
<dbReference type="Pfam" id="PF12697">
    <property type="entry name" value="Abhydrolase_6"/>
    <property type="match status" value="1"/>
</dbReference>
<dbReference type="InterPro" id="IPR000073">
    <property type="entry name" value="AB_hydrolase_1"/>
</dbReference>
<evidence type="ECO:0000313" key="4">
    <source>
        <dbReference type="Proteomes" id="UP000199236"/>
    </source>
</evidence>
<evidence type="ECO:0000313" key="3">
    <source>
        <dbReference type="EMBL" id="SFO43164.1"/>
    </source>
</evidence>
<protein>
    <submittedName>
        <fullName evidence="3">Pimeloyl-ACP methyl ester carboxylesterase</fullName>
    </submittedName>
</protein>
<evidence type="ECO:0000259" key="2">
    <source>
        <dbReference type="Pfam" id="PF12697"/>
    </source>
</evidence>
<sequence>MSVLSPRPSSVDALIARLPDRQSIDVNGLSVSYRAMGEGTPILFLHGLLGSADSWVLQLLGLSNRYRVISWDAPGYGQSDGVEDPDIELFVKQLQGFISALGLVAPVLVGHSMGGVLAARLAAAPRQPVSRLVLSCTHPGYGAPRDTPPTQKLQDRMVALKEEGAVAYGRERAGAMVAHPIDPFLLEVAAHVAAGTRPDGLFTATRMLQFADLRPHYQHIEVPTKVLFAERDPVVQPALSAELKELTPFALHETLPNVGHAPYLEDADSYERAITAFLIEETDLTKAR</sequence>
<dbReference type="PRINTS" id="PR00111">
    <property type="entry name" value="ABHYDROLASE"/>
</dbReference>
<name>A0A1I5H4H5_9HYPH</name>
<dbReference type="SUPFAM" id="SSF53474">
    <property type="entry name" value="alpha/beta-Hydrolases"/>
    <property type="match status" value="1"/>
</dbReference>
<organism evidence="3 4">
    <name type="scientific">Cohaesibacter marisflavi</name>
    <dbReference type="NCBI Taxonomy" id="655353"/>
    <lineage>
        <taxon>Bacteria</taxon>
        <taxon>Pseudomonadati</taxon>
        <taxon>Pseudomonadota</taxon>
        <taxon>Alphaproteobacteria</taxon>
        <taxon>Hyphomicrobiales</taxon>
        <taxon>Cohaesibacteraceae</taxon>
    </lineage>
</organism>
<dbReference type="PANTHER" id="PTHR43798:SF31">
    <property type="entry name" value="AB HYDROLASE SUPERFAMILY PROTEIN YCLE"/>
    <property type="match status" value="1"/>
</dbReference>
<dbReference type="AlphaFoldDB" id="A0A1I5H4H5"/>
<dbReference type="RefSeq" id="WP_090072768.1">
    <property type="nucleotide sequence ID" value="NZ_FOVR01000006.1"/>
</dbReference>
<dbReference type="PANTHER" id="PTHR43798">
    <property type="entry name" value="MONOACYLGLYCEROL LIPASE"/>
    <property type="match status" value="1"/>
</dbReference>
<dbReference type="InterPro" id="IPR029058">
    <property type="entry name" value="AB_hydrolase_fold"/>
</dbReference>
<feature type="domain" description="AB hydrolase-1" evidence="2">
    <location>
        <begin position="42"/>
        <end position="269"/>
    </location>
</feature>
<reference evidence="3 4" key="1">
    <citation type="submission" date="2016-10" db="EMBL/GenBank/DDBJ databases">
        <authorList>
            <person name="de Groot N.N."/>
        </authorList>
    </citation>
    <scope>NUCLEOTIDE SEQUENCE [LARGE SCALE GENOMIC DNA]</scope>
    <source>
        <strain evidence="3 4">CGMCC 1.9157</strain>
    </source>
</reference>
<gene>
    <name evidence="3" type="ORF">SAMN04488056_10623</name>
</gene>
<keyword evidence="1" id="KW-0378">Hydrolase</keyword>
<dbReference type="STRING" id="655353.SAMN04488056_10623"/>
<evidence type="ECO:0000256" key="1">
    <source>
        <dbReference type="ARBA" id="ARBA00022801"/>
    </source>
</evidence>
<dbReference type="GO" id="GO:0016020">
    <property type="term" value="C:membrane"/>
    <property type="evidence" value="ECO:0007669"/>
    <property type="project" value="TreeGrafter"/>
</dbReference>